<organism evidence="7 8">
    <name type="scientific">Vermiconidia calcicola</name>
    <dbReference type="NCBI Taxonomy" id="1690605"/>
    <lineage>
        <taxon>Eukaryota</taxon>
        <taxon>Fungi</taxon>
        <taxon>Dikarya</taxon>
        <taxon>Ascomycota</taxon>
        <taxon>Pezizomycotina</taxon>
        <taxon>Dothideomycetes</taxon>
        <taxon>Dothideomycetidae</taxon>
        <taxon>Mycosphaerellales</taxon>
        <taxon>Extremaceae</taxon>
        <taxon>Vermiconidia</taxon>
    </lineage>
</organism>
<feature type="compositionally biased region" description="Polar residues" evidence="5">
    <location>
        <begin position="221"/>
        <end position="246"/>
    </location>
</feature>
<feature type="region of interest" description="Disordered" evidence="5">
    <location>
        <begin position="958"/>
        <end position="1051"/>
    </location>
</feature>
<protein>
    <recommendedName>
        <fullName evidence="6">C3H1-type domain-containing protein</fullName>
    </recommendedName>
</protein>
<feature type="region of interest" description="Disordered" evidence="5">
    <location>
        <begin position="517"/>
        <end position="545"/>
    </location>
</feature>
<sequence length="1083" mass="118621">MDSSTNHSLNGTQHSNNPSYSFLDGIQSFASDEFSQYFDPALFENTTIGPGFSQQPQTQTLPQQTFNQNVPRQSHSPLPQYNSPQQQPTLSHGQYSQPMYDAQQLPQHNYDSRFYPRPSASPVGFDGGYGYQPQMNYNNQGFNAQHINLPQRQTPTPTTNYPPGQQRVSPYINIQARPTQMSHMQNADPMHFGNYQDQNHQSSNGFVDPAMLTANQIMGANSNNTNFPPPQSYLQPSYFKSGSTVDPRSLQGARPVQPTPPMASQQSHIIIPKFEKASKPNTTKDPHATKKSKKKDGLSGSTEAGSDSEDELSIQEEEPPELTPAFLTLAAPTEEGQRAQYHAVQAVWSPRNKPASAEKVRSGIAGYGDAVRALRDAWKVKNDNLKKAELPNSPTAKDADALKKEVARYRQLMEEVMTRSLKYGHLSVVKRLGENHFTMSALYSFMLDRFTAGDYDSPLVLAILKFVVKFETLDSEMLEMTKLSKILQRLTKKASTEVKALAQTVLDNAVAASAKKKTAGTKAENAASPQVGGSPAESARKEVVAGMKRAREGDAAPQPVPKKVVKVQSSKPLALQNAERRKALEALKAGGKPVTTAANPAAPAKAKVAVAAPPKSAVFSTLMSASKRPGTSLAARAAAAAKEQAATAITAPVSAMSIKKESVRKESPPRNITPVPKTASATSSLLGLLADMEKKPEKETKKVTEIPNETEEEKAVRLRKEARRKLRVSWKADSELVETRLFTHDPDEEIGDGDSLKRDAGDTGREGEALKLHKTMEELEDDEDEDSFEELEPYTPPSDVDFSVLQNESGSFEVNSFKFGGAMKPESASRETQNKREQETVMTTYTSKADRPPTPKEPDENEDGDFEPAEPAADFGEPNEKIRQRETEYLARQVRSQPVMPTNFGLQPQTMSSTQAPHQQAAAIPVELQRALASLSGQPQQSAQSAPQVDFSAILQSVQQISQQVQGQSQPPQYPVPSQMPAATPDLSAILANLQQQSSQAQNAAPLVTGMGNNPNPYPGSLDDSSRKHGRTDSNDYDETGRKGGSKKKKPYNYKTQVCSFWEQGRCTKGESCTYRHGEEDLT</sequence>
<dbReference type="EMBL" id="JAXLQG010000039">
    <property type="protein sequence ID" value="KAK5527634.1"/>
    <property type="molecule type" value="Genomic_DNA"/>
</dbReference>
<feature type="region of interest" description="Disordered" evidence="5">
    <location>
        <begin position="660"/>
        <end position="680"/>
    </location>
</feature>
<feature type="compositionally biased region" description="Low complexity" evidence="5">
    <location>
        <begin position="987"/>
        <end position="1005"/>
    </location>
</feature>
<feature type="compositionally biased region" description="Polar residues" evidence="5">
    <location>
        <begin position="894"/>
        <end position="918"/>
    </location>
</feature>
<feature type="compositionally biased region" description="Basic and acidic residues" evidence="5">
    <location>
        <begin position="827"/>
        <end position="839"/>
    </location>
</feature>
<feature type="compositionally biased region" description="Basic and acidic residues" evidence="5">
    <location>
        <begin position="848"/>
        <end position="858"/>
    </location>
</feature>
<feature type="compositionally biased region" description="Acidic residues" evidence="5">
    <location>
        <begin position="778"/>
        <end position="792"/>
    </location>
</feature>
<dbReference type="PROSITE" id="PS50103">
    <property type="entry name" value="ZF_C3H1"/>
    <property type="match status" value="1"/>
</dbReference>
<keyword evidence="8" id="KW-1185">Reference proteome</keyword>
<evidence type="ECO:0000256" key="1">
    <source>
        <dbReference type="ARBA" id="ARBA00022723"/>
    </source>
</evidence>
<feature type="compositionally biased region" description="Basic and acidic residues" evidence="5">
    <location>
        <begin position="1024"/>
        <end position="1042"/>
    </location>
</feature>
<feature type="region of interest" description="Disordered" evidence="5">
    <location>
        <begin position="221"/>
        <end position="318"/>
    </location>
</feature>
<feature type="compositionally biased region" description="Acidic residues" evidence="5">
    <location>
        <begin position="306"/>
        <end position="318"/>
    </location>
</feature>
<keyword evidence="3 4" id="KW-0862">Zinc</keyword>
<reference evidence="7 8" key="1">
    <citation type="submission" date="2023-06" db="EMBL/GenBank/DDBJ databases">
        <title>Black Yeasts Isolated from many extreme environments.</title>
        <authorList>
            <person name="Coleine C."/>
            <person name="Stajich J.E."/>
            <person name="Selbmann L."/>
        </authorList>
    </citation>
    <scope>NUCLEOTIDE SEQUENCE [LARGE SCALE GENOMIC DNA]</scope>
    <source>
        <strain evidence="7 8">CCFEE 5887</strain>
    </source>
</reference>
<feature type="compositionally biased region" description="Basic and acidic residues" evidence="5">
    <location>
        <begin position="878"/>
        <end position="889"/>
    </location>
</feature>
<evidence type="ECO:0000256" key="3">
    <source>
        <dbReference type="ARBA" id="ARBA00022833"/>
    </source>
</evidence>
<feature type="region of interest" description="Disordered" evidence="5">
    <location>
        <begin position="743"/>
        <end position="921"/>
    </location>
</feature>
<dbReference type="Proteomes" id="UP001345827">
    <property type="component" value="Unassembled WGS sequence"/>
</dbReference>
<evidence type="ECO:0000259" key="6">
    <source>
        <dbReference type="PROSITE" id="PS50103"/>
    </source>
</evidence>
<evidence type="ECO:0000313" key="8">
    <source>
        <dbReference type="Proteomes" id="UP001345827"/>
    </source>
</evidence>
<evidence type="ECO:0000256" key="2">
    <source>
        <dbReference type="ARBA" id="ARBA00022771"/>
    </source>
</evidence>
<comment type="caution">
    <text evidence="7">The sequence shown here is derived from an EMBL/GenBank/DDBJ whole genome shotgun (WGS) entry which is preliminary data.</text>
</comment>
<proteinExistence type="predicted"/>
<feature type="compositionally biased region" description="Basic and acidic residues" evidence="5">
    <location>
        <begin position="754"/>
        <end position="777"/>
    </location>
</feature>
<dbReference type="Pfam" id="PF00642">
    <property type="entry name" value="zf-CCCH"/>
    <property type="match status" value="1"/>
</dbReference>
<feature type="domain" description="C3H1-type" evidence="6">
    <location>
        <begin position="1053"/>
        <end position="1080"/>
    </location>
</feature>
<keyword evidence="2 4" id="KW-0863">Zinc-finger</keyword>
<keyword evidence="1 4" id="KW-0479">Metal-binding</keyword>
<feature type="compositionally biased region" description="Polar residues" evidence="5">
    <location>
        <begin position="804"/>
        <end position="814"/>
    </location>
</feature>
<feature type="region of interest" description="Disordered" evidence="5">
    <location>
        <begin position="68"/>
        <end position="94"/>
    </location>
</feature>
<feature type="compositionally biased region" description="Low complexity" evidence="5">
    <location>
        <begin position="958"/>
        <end position="979"/>
    </location>
</feature>
<feature type="compositionally biased region" description="Acidic residues" evidence="5">
    <location>
        <begin position="859"/>
        <end position="868"/>
    </location>
</feature>
<gene>
    <name evidence="7" type="ORF">LTR25_011020</name>
</gene>
<feature type="compositionally biased region" description="Basic and acidic residues" evidence="5">
    <location>
        <begin position="273"/>
        <end position="288"/>
    </location>
</feature>
<dbReference type="InterPro" id="IPR000571">
    <property type="entry name" value="Znf_CCCH"/>
</dbReference>
<feature type="zinc finger region" description="C3H1-type" evidence="4">
    <location>
        <begin position="1053"/>
        <end position="1080"/>
    </location>
</feature>
<evidence type="ECO:0000256" key="4">
    <source>
        <dbReference type="PROSITE-ProRule" id="PRU00723"/>
    </source>
</evidence>
<accession>A0AAV9PUX5</accession>
<dbReference type="InterPro" id="IPR036855">
    <property type="entry name" value="Znf_CCCH_sf"/>
</dbReference>
<evidence type="ECO:0000256" key="5">
    <source>
        <dbReference type="SAM" id="MobiDB-lite"/>
    </source>
</evidence>
<dbReference type="SUPFAM" id="SSF90229">
    <property type="entry name" value="CCCH zinc finger"/>
    <property type="match status" value="1"/>
</dbReference>
<dbReference type="AlphaFoldDB" id="A0AAV9PUX5"/>
<dbReference type="Gene3D" id="4.10.1000.10">
    <property type="entry name" value="Zinc finger, CCCH-type"/>
    <property type="match status" value="1"/>
</dbReference>
<dbReference type="GO" id="GO:0008270">
    <property type="term" value="F:zinc ion binding"/>
    <property type="evidence" value="ECO:0007669"/>
    <property type="project" value="UniProtKB-KW"/>
</dbReference>
<name>A0AAV9PUX5_9PEZI</name>
<evidence type="ECO:0000313" key="7">
    <source>
        <dbReference type="EMBL" id="KAK5527634.1"/>
    </source>
</evidence>
<dbReference type="SMART" id="SM00356">
    <property type="entry name" value="ZnF_C3H1"/>
    <property type="match status" value="1"/>
</dbReference>